<dbReference type="EMBL" id="JBANRG010000016">
    <property type="protein sequence ID" value="KAK7459615.1"/>
    <property type="molecule type" value="Genomic_DNA"/>
</dbReference>
<sequence length="893" mass="99154">MAFQEFEVSTPHVAYLCLGGFVVLFGMFSLLLREKMYIGEACWAFLFGVVIGPYGINVFNPRAWGDGSDATIDAITLEFTRVVLAIGVFAIGVELPKAYVKSHWKSLFFMLAPVMAWGWFVAAAFIYALIPGLNFLSSLCVAACLTPTDPILAAAVVGGKYADKNVPAHVRHLLAAECGCNDGAAYPFLFLSLYLIMDGSVGAAVKDWVLLLWLYQIILGVILGSFIGVSFRYLMKFCERHELIDRHSYVAQYVSLAMLTVGIVVLLGSDDLLAAFSCGSAFAWDGFFNRQTEEAVFSSVIDLLFNIASFVYLGAWMPFGSFGNKEWTLEVWRLLVIAVLVLLLKRLPIVIVLYKWIPDVKTFREAVFSGHFGPMGVGAVFISTLAAGILNDHIEELDATTPGGAPAQTRLLAQTIQPICAFLVICSITIHGLSIPGFSLSRRIHTVTKTLSRHTAHGPHVAPEWTTQTRHVVRGDQAIPINEDPEHLRGDEIDRAERGEVEKHGEDSFRDSILDADPRPADEGSIRAFGHAAADRNPHTEENERSLPTTLPLPETGGTVEEWQEGPHRVIERRRGPGEEVEVEVIRDWFYRRHDYGDLHLPHLHHLHRSLPHVGHPRKYDQQTDATRSSGSDKSKEAQPGGQGQEKHDDGHAHHQHERKFFRGSSESVRKEVREYLTWLEHKAKRFEEEVKDGMTGVVSKWSESAKHPEEQSEGLSSFTEVFDDDDEEGWASDRSNPMVAAPVIRVSNSSGSGSKSRLPKARTSTKRNKRTSIRRGPSYVARSRSQAAAETEQRDEEESRGRARLNTLSSSTNDHRPSGLQPRPRQSRLDSIRGMQSMPSSALSSREHSPARSIRFFDELPRSGFATPRRGSGTSTPRFDTGSVPGTPPNLD</sequence>
<feature type="compositionally biased region" description="Basic residues" evidence="11">
    <location>
        <begin position="758"/>
        <end position="774"/>
    </location>
</feature>
<dbReference type="InterPro" id="IPR004712">
    <property type="entry name" value="Na+/H+_antiporter_fungi"/>
</dbReference>
<evidence type="ECO:0000256" key="1">
    <source>
        <dbReference type="ARBA" id="ARBA00004141"/>
    </source>
</evidence>
<keyword evidence="7" id="KW-0915">Sodium</keyword>
<proteinExistence type="inferred from homology"/>
<keyword evidence="8" id="KW-0406">Ion transport</keyword>
<keyword evidence="16" id="KW-1185">Reference proteome</keyword>
<evidence type="ECO:0000256" key="10">
    <source>
        <dbReference type="ARBA" id="ARBA00023201"/>
    </source>
</evidence>
<feature type="region of interest" description="Disordered" evidence="11">
    <location>
        <begin position="478"/>
        <end position="566"/>
    </location>
</feature>
<evidence type="ECO:0000256" key="12">
    <source>
        <dbReference type="SAM" id="Phobius"/>
    </source>
</evidence>
<feature type="compositionally biased region" description="Basic and acidic residues" evidence="11">
    <location>
        <begin position="846"/>
        <end position="862"/>
    </location>
</feature>
<gene>
    <name evidence="15" type="ORF">VKT23_009595</name>
    <name evidence="14" type="ORF">VKT23_015032</name>
</gene>
<feature type="compositionally biased region" description="Basic and acidic residues" evidence="11">
    <location>
        <begin position="484"/>
        <end position="525"/>
    </location>
</feature>
<feature type="region of interest" description="Disordered" evidence="11">
    <location>
        <begin position="702"/>
        <end position="893"/>
    </location>
</feature>
<evidence type="ECO:0000256" key="2">
    <source>
        <dbReference type="ARBA" id="ARBA00005248"/>
    </source>
</evidence>
<feature type="transmembrane region" description="Helical" evidence="12">
    <location>
        <begin position="208"/>
        <end position="235"/>
    </location>
</feature>
<dbReference type="EMBL" id="JBANRG010000048">
    <property type="protein sequence ID" value="KAK7445164.1"/>
    <property type="molecule type" value="Genomic_DNA"/>
</dbReference>
<feature type="transmembrane region" description="Helical" evidence="12">
    <location>
        <begin position="331"/>
        <end position="354"/>
    </location>
</feature>
<feature type="compositionally biased region" description="Low complexity" evidence="11">
    <location>
        <begin position="547"/>
        <end position="556"/>
    </location>
</feature>
<keyword evidence="10" id="KW-0739">Sodium transport</keyword>
<organism evidence="14 16">
    <name type="scientific">Marasmiellus scandens</name>
    <dbReference type="NCBI Taxonomy" id="2682957"/>
    <lineage>
        <taxon>Eukaryota</taxon>
        <taxon>Fungi</taxon>
        <taxon>Dikarya</taxon>
        <taxon>Basidiomycota</taxon>
        <taxon>Agaricomycotina</taxon>
        <taxon>Agaricomycetes</taxon>
        <taxon>Agaricomycetidae</taxon>
        <taxon>Agaricales</taxon>
        <taxon>Marasmiineae</taxon>
        <taxon>Omphalotaceae</taxon>
        <taxon>Marasmiellus</taxon>
    </lineage>
</organism>
<dbReference type="PANTHER" id="PTHR31382:SF4">
    <property type="entry name" value="NA(+)_H(+) ANTIPORTER"/>
    <property type="match status" value="1"/>
</dbReference>
<feature type="transmembrane region" description="Helical" evidence="12">
    <location>
        <begin position="247"/>
        <end position="266"/>
    </location>
</feature>
<feature type="compositionally biased region" description="Acidic residues" evidence="11">
    <location>
        <begin position="722"/>
        <end position="731"/>
    </location>
</feature>
<feature type="transmembrane region" description="Helical" evidence="12">
    <location>
        <begin position="107"/>
        <end position="130"/>
    </location>
</feature>
<dbReference type="InterPro" id="IPR006153">
    <property type="entry name" value="Cation/H_exchanger_TM"/>
</dbReference>
<comment type="subcellular location">
    <subcellularLocation>
        <location evidence="1">Membrane</location>
        <topology evidence="1">Multi-pass membrane protein</topology>
    </subcellularLocation>
</comment>
<dbReference type="Pfam" id="PF00999">
    <property type="entry name" value="Na_H_Exchanger"/>
    <property type="match status" value="1"/>
</dbReference>
<feature type="region of interest" description="Disordered" evidence="11">
    <location>
        <begin position="612"/>
        <end position="666"/>
    </location>
</feature>
<evidence type="ECO:0000256" key="5">
    <source>
        <dbReference type="ARBA" id="ARBA00022692"/>
    </source>
</evidence>
<comment type="caution">
    <text evidence="14">The sequence shown here is derived from an EMBL/GenBank/DDBJ whole genome shotgun (WGS) entry which is preliminary data.</text>
</comment>
<feature type="domain" description="Cation/H+ exchanger transmembrane" evidence="13">
    <location>
        <begin position="28"/>
        <end position="436"/>
    </location>
</feature>
<evidence type="ECO:0000256" key="4">
    <source>
        <dbReference type="ARBA" id="ARBA00022449"/>
    </source>
</evidence>
<dbReference type="Proteomes" id="UP001498398">
    <property type="component" value="Unassembled WGS sequence"/>
</dbReference>
<evidence type="ECO:0000256" key="8">
    <source>
        <dbReference type="ARBA" id="ARBA00023065"/>
    </source>
</evidence>
<keyword evidence="5 12" id="KW-0812">Transmembrane</keyword>
<feature type="transmembrane region" description="Helical" evidence="12">
    <location>
        <begin position="79"/>
        <end position="95"/>
    </location>
</feature>
<evidence type="ECO:0000313" key="15">
    <source>
        <dbReference type="EMBL" id="KAK7459615.1"/>
    </source>
</evidence>
<evidence type="ECO:0000256" key="6">
    <source>
        <dbReference type="ARBA" id="ARBA00022989"/>
    </source>
</evidence>
<keyword evidence="4" id="KW-0050">Antiport</keyword>
<feature type="compositionally biased region" description="Low complexity" evidence="11">
    <location>
        <begin position="748"/>
        <end position="757"/>
    </location>
</feature>
<comment type="similarity">
    <text evidence="2">Belongs to the fungal Na(+)/H(+) exchanger family.</text>
</comment>
<keyword evidence="9 12" id="KW-0472">Membrane</keyword>
<keyword evidence="6 12" id="KW-1133">Transmembrane helix</keyword>
<evidence type="ECO:0000313" key="16">
    <source>
        <dbReference type="Proteomes" id="UP001498398"/>
    </source>
</evidence>
<protein>
    <recommendedName>
        <fullName evidence="13">Cation/H+ exchanger transmembrane domain-containing protein</fullName>
    </recommendedName>
</protein>
<evidence type="ECO:0000256" key="7">
    <source>
        <dbReference type="ARBA" id="ARBA00023053"/>
    </source>
</evidence>
<feature type="compositionally biased region" description="Basic and acidic residues" evidence="11">
    <location>
        <begin position="533"/>
        <end position="545"/>
    </location>
</feature>
<evidence type="ECO:0000313" key="14">
    <source>
        <dbReference type="EMBL" id="KAK7445164.1"/>
    </source>
</evidence>
<feature type="transmembrane region" description="Helical" evidence="12">
    <location>
        <begin position="12"/>
        <end position="32"/>
    </location>
</feature>
<evidence type="ECO:0000259" key="13">
    <source>
        <dbReference type="Pfam" id="PF00999"/>
    </source>
</evidence>
<feature type="transmembrane region" description="Helical" evidence="12">
    <location>
        <begin position="173"/>
        <end position="196"/>
    </location>
</feature>
<feature type="transmembrane region" description="Helical" evidence="12">
    <location>
        <begin position="41"/>
        <end position="59"/>
    </location>
</feature>
<feature type="transmembrane region" description="Helical" evidence="12">
    <location>
        <begin position="300"/>
        <end position="319"/>
    </location>
</feature>
<keyword evidence="3" id="KW-0813">Transport</keyword>
<accession>A0ABR1IZ11</accession>
<evidence type="ECO:0000256" key="9">
    <source>
        <dbReference type="ARBA" id="ARBA00023136"/>
    </source>
</evidence>
<evidence type="ECO:0000256" key="11">
    <source>
        <dbReference type="SAM" id="MobiDB-lite"/>
    </source>
</evidence>
<dbReference type="PANTHER" id="PTHR31382">
    <property type="entry name" value="NA(+)/H(+) ANTIPORTER"/>
    <property type="match status" value="1"/>
</dbReference>
<reference evidence="14 16" key="1">
    <citation type="submission" date="2024-01" db="EMBL/GenBank/DDBJ databases">
        <title>A draft genome for the cacao thread blight pathogen Marasmiellus scandens.</title>
        <authorList>
            <person name="Baruah I.K."/>
            <person name="Leung J."/>
            <person name="Bukari Y."/>
            <person name="Amoako-Attah I."/>
            <person name="Meinhardt L.W."/>
            <person name="Bailey B.A."/>
            <person name="Cohen S.P."/>
        </authorList>
    </citation>
    <scope>NUCLEOTIDE SEQUENCE [LARGE SCALE GENOMIC DNA]</scope>
    <source>
        <strain evidence="14 16">GH-19</strain>
    </source>
</reference>
<feature type="transmembrane region" description="Helical" evidence="12">
    <location>
        <begin position="366"/>
        <end position="391"/>
    </location>
</feature>
<name>A0ABR1IZ11_9AGAR</name>
<evidence type="ECO:0000256" key="3">
    <source>
        <dbReference type="ARBA" id="ARBA00022448"/>
    </source>
</evidence>